<dbReference type="AlphaFoldDB" id="A0A4U1JCV7"/>
<name>A0A4U1JCV7_9BACT</name>
<organism evidence="2 3">
    <name type="scientific">Polyangium fumosum</name>
    <dbReference type="NCBI Taxonomy" id="889272"/>
    <lineage>
        <taxon>Bacteria</taxon>
        <taxon>Pseudomonadati</taxon>
        <taxon>Myxococcota</taxon>
        <taxon>Polyangia</taxon>
        <taxon>Polyangiales</taxon>
        <taxon>Polyangiaceae</taxon>
        <taxon>Polyangium</taxon>
    </lineage>
</organism>
<comment type="caution">
    <text evidence="2">The sequence shown here is derived from an EMBL/GenBank/DDBJ whole genome shotgun (WGS) entry which is preliminary data.</text>
</comment>
<dbReference type="Proteomes" id="UP000309215">
    <property type="component" value="Unassembled WGS sequence"/>
</dbReference>
<reference evidence="2 3" key="1">
    <citation type="submission" date="2019-04" db="EMBL/GenBank/DDBJ databases">
        <authorList>
            <person name="Li Y."/>
            <person name="Wang J."/>
        </authorList>
    </citation>
    <scope>NUCLEOTIDE SEQUENCE [LARGE SCALE GENOMIC DNA]</scope>
    <source>
        <strain evidence="2 3">DSM 14668</strain>
    </source>
</reference>
<keyword evidence="3" id="KW-1185">Reference proteome</keyword>
<evidence type="ECO:0000313" key="2">
    <source>
        <dbReference type="EMBL" id="TKD07969.1"/>
    </source>
</evidence>
<dbReference type="RefSeq" id="WP_136930056.1">
    <property type="nucleotide sequence ID" value="NZ_SSMQ01000015.1"/>
</dbReference>
<dbReference type="EMBL" id="SSMQ01000015">
    <property type="protein sequence ID" value="TKD07969.1"/>
    <property type="molecule type" value="Genomic_DNA"/>
</dbReference>
<accession>A0A4U1JCV7</accession>
<protein>
    <submittedName>
        <fullName evidence="2">Uncharacterized protein</fullName>
    </submittedName>
</protein>
<sequence>MAAVVRVAAGGGKGAARPERESDMSPSCVMESGGALEGAPPTRILKFETYASDRVTFKRFRGQYQQFDINDRIAEV</sequence>
<proteinExistence type="predicted"/>
<gene>
    <name evidence="2" type="ORF">E8A74_16965</name>
</gene>
<evidence type="ECO:0000313" key="3">
    <source>
        <dbReference type="Proteomes" id="UP000309215"/>
    </source>
</evidence>
<feature type="region of interest" description="Disordered" evidence="1">
    <location>
        <begin position="1"/>
        <end position="35"/>
    </location>
</feature>
<evidence type="ECO:0000256" key="1">
    <source>
        <dbReference type="SAM" id="MobiDB-lite"/>
    </source>
</evidence>